<dbReference type="SMART" id="SM00422">
    <property type="entry name" value="HTH_MERR"/>
    <property type="match status" value="1"/>
</dbReference>
<name>A0A099KT20_COLPS</name>
<dbReference type="Proteomes" id="UP000029868">
    <property type="component" value="Unassembled WGS sequence"/>
</dbReference>
<organism evidence="3 4">
    <name type="scientific">Colwellia psychrerythraea</name>
    <name type="common">Vibrio psychroerythus</name>
    <dbReference type="NCBI Taxonomy" id="28229"/>
    <lineage>
        <taxon>Bacteria</taxon>
        <taxon>Pseudomonadati</taxon>
        <taxon>Pseudomonadota</taxon>
        <taxon>Gammaproteobacteria</taxon>
        <taxon>Alteromonadales</taxon>
        <taxon>Colwelliaceae</taxon>
        <taxon>Colwellia</taxon>
    </lineage>
</organism>
<proteinExistence type="predicted"/>
<dbReference type="PROSITE" id="PS50937">
    <property type="entry name" value="HTH_MERR_2"/>
    <property type="match status" value="1"/>
</dbReference>
<dbReference type="PANTHER" id="PTHR30204">
    <property type="entry name" value="REDOX-CYCLING DRUG-SENSING TRANSCRIPTIONAL ACTIVATOR SOXR"/>
    <property type="match status" value="1"/>
</dbReference>
<comment type="caution">
    <text evidence="3">The sequence shown here is derived from an EMBL/GenBank/DDBJ whole genome shotgun (WGS) entry which is preliminary data.</text>
</comment>
<sequence length="139" mass="15797">MKEKTLDIGKVAKQSGLPPSTLRYYEEKGLIQSVGRHGLRRLFDVRVLKQLSLISLGRLAGFSLEEIRGMFSKGDMLQVDRQQLLIKAEEVEQTILQMTAVRDGLRHVAICPEPSHLECPKFNKMILAANRQVRRANNK</sequence>
<keyword evidence="1" id="KW-0238">DNA-binding</keyword>
<dbReference type="SUPFAM" id="SSF46955">
    <property type="entry name" value="Putative DNA-binding domain"/>
    <property type="match status" value="1"/>
</dbReference>
<dbReference type="PATRIC" id="fig|28229.3.peg.2360"/>
<dbReference type="RefSeq" id="WP_033082470.1">
    <property type="nucleotide sequence ID" value="NZ_JQEC01000029.1"/>
</dbReference>
<dbReference type="GO" id="GO:0003677">
    <property type="term" value="F:DNA binding"/>
    <property type="evidence" value="ECO:0007669"/>
    <property type="project" value="UniProtKB-KW"/>
</dbReference>
<gene>
    <name evidence="3" type="ORF">GAB14E_2734</name>
</gene>
<dbReference type="Gene3D" id="1.10.1660.10">
    <property type="match status" value="1"/>
</dbReference>
<evidence type="ECO:0000256" key="1">
    <source>
        <dbReference type="ARBA" id="ARBA00023125"/>
    </source>
</evidence>
<evidence type="ECO:0000313" key="3">
    <source>
        <dbReference type="EMBL" id="KGJ92818.1"/>
    </source>
</evidence>
<dbReference type="InterPro" id="IPR047057">
    <property type="entry name" value="MerR_fam"/>
</dbReference>
<protein>
    <submittedName>
        <fullName evidence="3">Transcriptional regulator, MerR family</fullName>
    </submittedName>
</protein>
<dbReference type="Pfam" id="PF13411">
    <property type="entry name" value="MerR_1"/>
    <property type="match status" value="1"/>
</dbReference>
<accession>A0A099KT20</accession>
<feature type="domain" description="HTH merR-type" evidence="2">
    <location>
        <begin position="5"/>
        <end position="73"/>
    </location>
</feature>
<dbReference type="EMBL" id="JQEC01000029">
    <property type="protein sequence ID" value="KGJ92818.1"/>
    <property type="molecule type" value="Genomic_DNA"/>
</dbReference>
<reference evidence="3 4" key="1">
    <citation type="submission" date="2014-08" db="EMBL/GenBank/DDBJ databases">
        <title>Genomic and Phenotypic Diversity of Colwellia psychrerythraea strains from Disparate Marine Basins.</title>
        <authorList>
            <person name="Techtmann S.M."/>
            <person name="Stelling S.C."/>
            <person name="Utturkar S.M."/>
            <person name="Alshibli N."/>
            <person name="Harris A."/>
            <person name="Brown S.D."/>
            <person name="Hazen T.C."/>
        </authorList>
    </citation>
    <scope>NUCLEOTIDE SEQUENCE [LARGE SCALE GENOMIC DNA]</scope>
    <source>
        <strain evidence="3 4">GAB14E</strain>
    </source>
</reference>
<dbReference type="CDD" id="cd04781">
    <property type="entry name" value="HTH_MerR-like_sg6"/>
    <property type="match status" value="1"/>
</dbReference>
<dbReference type="AlphaFoldDB" id="A0A099KT20"/>
<dbReference type="InterPro" id="IPR009061">
    <property type="entry name" value="DNA-bd_dom_put_sf"/>
</dbReference>
<dbReference type="PANTHER" id="PTHR30204:SF97">
    <property type="entry name" value="MERR FAMILY REGULATORY PROTEIN"/>
    <property type="match status" value="1"/>
</dbReference>
<evidence type="ECO:0000313" key="4">
    <source>
        <dbReference type="Proteomes" id="UP000029868"/>
    </source>
</evidence>
<dbReference type="OrthoDB" id="9803659at2"/>
<evidence type="ECO:0000259" key="2">
    <source>
        <dbReference type="PROSITE" id="PS50937"/>
    </source>
</evidence>
<dbReference type="GO" id="GO:0003700">
    <property type="term" value="F:DNA-binding transcription factor activity"/>
    <property type="evidence" value="ECO:0007669"/>
    <property type="project" value="InterPro"/>
</dbReference>
<dbReference type="InterPro" id="IPR000551">
    <property type="entry name" value="MerR-type_HTH_dom"/>
</dbReference>